<name>A0AAW9CSR3_BURTH</name>
<dbReference type="PANTHER" id="PTHR10889:SF3">
    <property type="entry name" value="DEOXYRIBOSE-PHOSPHATE ALDOLASE"/>
    <property type="match status" value="1"/>
</dbReference>
<dbReference type="EC" id="4.1.2.4" evidence="3 7"/>
<sequence length="305" mass="31821">MELSLNRNQLTEAALKALHLIDLTSLNDDDTDDSIAALAASADTPVGTPAALCVYPRFVGVAHAALARHGLVLPVATVVNFPHGAVDPDAAARETADALARGADEIDVVFPYRALADGNERIGRELVAQCRAAAGSQCLKVILETGELRDAAAIRRASEIAIEEGADFLKTSTGKVAVNATLDAAAVMLATIRVAGRTVGFKAAGGVRTAQDAAQYLSLAQRELGPGYLTSATFRFGASGLLGNLLETLGHRAGATRSGGIERRRAMRGRRARMHDARLHARWSAPPGSPRGVDQPGCGCGCVVR</sequence>
<dbReference type="InterPro" id="IPR013785">
    <property type="entry name" value="Aldolase_TIM"/>
</dbReference>
<comment type="caution">
    <text evidence="8">The sequence shown here is derived from an EMBL/GenBank/DDBJ whole genome shotgun (WGS) entry which is preliminary data.</text>
</comment>
<dbReference type="GO" id="GO:0009264">
    <property type="term" value="P:deoxyribonucleotide catabolic process"/>
    <property type="evidence" value="ECO:0007669"/>
    <property type="project" value="UniProtKB-UniRule"/>
</dbReference>
<evidence type="ECO:0000256" key="3">
    <source>
        <dbReference type="ARBA" id="ARBA00012515"/>
    </source>
</evidence>
<dbReference type="Proteomes" id="UP001272137">
    <property type="component" value="Unassembled WGS sequence"/>
</dbReference>
<dbReference type="EMBL" id="QXCT01000001">
    <property type="protein sequence ID" value="MDW9253649.1"/>
    <property type="molecule type" value="Genomic_DNA"/>
</dbReference>
<dbReference type="Gene3D" id="3.20.20.70">
    <property type="entry name" value="Aldolase class I"/>
    <property type="match status" value="1"/>
</dbReference>
<evidence type="ECO:0000256" key="4">
    <source>
        <dbReference type="ARBA" id="ARBA00023239"/>
    </source>
</evidence>
<proteinExistence type="inferred from homology"/>
<keyword evidence="4 8" id="KW-0456">Lyase</keyword>
<protein>
    <recommendedName>
        <fullName evidence="3 7">Deoxyribose-phosphate aldolase</fullName>
        <ecNumber evidence="3 7">4.1.2.4</ecNumber>
    </recommendedName>
</protein>
<evidence type="ECO:0000256" key="1">
    <source>
        <dbReference type="ARBA" id="ARBA00004816"/>
    </source>
</evidence>
<comment type="pathway">
    <text evidence="1">Carbohydrate degradation; 2-deoxy-D-ribose 1-phosphate degradation; D-glyceraldehyde 3-phosphate and acetaldehyde from 2-deoxy-alpha-D-ribose 1-phosphate: step 2/2.</text>
</comment>
<dbReference type="AlphaFoldDB" id="A0AAW9CSR3"/>
<accession>A0AAW9CSR3</accession>
<dbReference type="InterPro" id="IPR011343">
    <property type="entry name" value="DeoC"/>
</dbReference>
<dbReference type="InterPro" id="IPR002915">
    <property type="entry name" value="DeoC/FbaB/LacD_aldolase"/>
</dbReference>
<dbReference type="NCBIfam" id="TIGR00126">
    <property type="entry name" value="deoC"/>
    <property type="match status" value="1"/>
</dbReference>
<evidence type="ECO:0000256" key="6">
    <source>
        <dbReference type="ARBA" id="ARBA00048791"/>
    </source>
</evidence>
<evidence type="ECO:0000256" key="7">
    <source>
        <dbReference type="NCBIfam" id="TIGR00126"/>
    </source>
</evidence>
<dbReference type="Pfam" id="PF01791">
    <property type="entry name" value="DeoC"/>
    <property type="match status" value="1"/>
</dbReference>
<dbReference type="SMART" id="SM01133">
    <property type="entry name" value="DeoC"/>
    <property type="match status" value="1"/>
</dbReference>
<dbReference type="GO" id="GO:0005737">
    <property type="term" value="C:cytoplasm"/>
    <property type="evidence" value="ECO:0007669"/>
    <property type="project" value="InterPro"/>
</dbReference>
<dbReference type="GO" id="GO:0004139">
    <property type="term" value="F:deoxyribose-phosphate aldolase activity"/>
    <property type="evidence" value="ECO:0007669"/>
    <property type="project" value="UniProtKB-UniRule"/>
</dbReference>
<organism evidence="8 9">
    <name type="scientific">Burkholderia thailandensis</name>
    <dbReference type="NCBI Taxonomy" id="57975"/>
    <lineage>
        <taxon>Bacteria</taxon>
        <taxon>Pseudomonadati</taxon>
        <taxon>Pseudomonadota</taxon>
        <taxon>Betaproteobacteria</taxon>
        <taxon>Burkholderiales</taxon>
        <taxon>Burkholderiaceae</taxon>
        <taxon>Burkholderia</taxon>
        <taxon>pseudomallei group</taxon>
    </lineage>
</organism>
<evidence type="ECO:0000256" key="5">
    <source>
        <dbReference type="ARBA" id="ARBA00023270"/>
    </source>
</evidence>
<keyword evidence="5" id="KW-0704">Schiff base</keyword>
<dbReference type="CDD" id="cd00959">
    <property type="entry name" value="DeoC"/>
    <property type="match status" value="1"/>
</dbReference>
<reference evidence="8" key="1">
    <citation type="submission" date="2018-08" db="EMBL/GenBank/DDBJ databases">
        <title>Identification of Burkholderia cepacia strains that express a Burkholderia pseudomallei-like capsular polysaccharide.</title>
        <authorList>
            <person name="Burtnick M.N."/>
            <person name="Vongsouvath M."/>
            <person name="Newton P."/>
            <person name="Wuthiekanun V."/>
            <person name="Limmathurotsakul D."/>
            <person name="Brett P.J."/>
            <person name="Chantratita N."/>
            <person name="Dance D.A."/>
        </authorList>
    </citation>
    <scope>NUCLEOTIDE SEQUENCE</scope>
    <source>
        <strain evidence="8">SBXCC001</strain>
    </source>
</reference>
<dbReference type="SUPFAM" id="SSF51569">
    <property type="entry name" value="Aldolase"/>
    <property type="match status" value="1"/>
</dbReference>
<dbReference type="GO" id="GO:0016052">
    <property type="term" value="P:carbohydrate catabolic process"/>
    <property type="evidence" value="ECO:0007669"/>
    <property type="project" value="TreeGrafter"/>
</dbReference>
<gene>
    <name evidence="8" type="primary">deoC</name>
    <name evidence="8" type="ORF">C7S16_6164</name>
</gene>
<evidence type="ECO:0000313" key="9">
    <source>
        <dbReference type="Proteomes" id="UP001272137"/>
    </source>
</evidence>
<comment type="catalytic activity">
    <reaction evidence="6">
        <text>2-deoxy-D-ribose 5-phosphate = D-glyceraldehyde 3-phosphate + acetaldehyde</text>
        <dbReference type="Rhea" id="RHEA:12821"/>
        <dbReference type="ChEBI" id="CHEBI:15343"/>
        <dbReference type="ChEBI" id="CHEBI:59776"/>
        <dbReference type="ChEBI" id="CHEBI:62877"/>
        <dbReference type="EC" id="4.1.2.4"/>
    </reaction>
</comment>
<evidence type="ECO:0000313" key="8">
    <source>
        <dbReference type="EMBL" id="MDW9253649.1"/>
    </source>
</evidence>
<dbReference type="PANTHER" id="PTHR10889">
    <property type="entry name" value="DEOXYRIBOSE-PHOSPHATE ALDOLASE"/>
    <property type="match status" value="1"/>
</dbReference>
<comment type="similarity">
    <text evidence="2">Belongs to the DeoC/FbaB aldolase family. DeoC type 2 subfamily.</text>
</comment>
<evidence type="ECO:0000256" key="2">
    <source>
        <dbReference type="ARBA" id="ARBA00009473"/>
    </source>
</evidence>